<accession>A0A8J7HYR6</accession>
<dbReference type="EMBL" id="JAECZC010000076">
    <property type="protein sequence ID" value="MBH8565908.1"/>
    <property type="molecule type" value="Genomic_DNA"/>
</dbReference>
<organism evidence="1 2">
    <name type="scientific">Amazonocrinis nigriterrae CENA67</name>
    <dbReference type="NCBI Taxonomy" id="2794033"/>
    <lineage>
        <taxon>Bacteria</taxon>
        <taxon>Bacillati</taxon>
        <taxon>Cyanobacteriota</taxon>
        <taxon>Cyanophyceae</taxon>
        <taxon>Nostocales</taxon>
        <taxon>Nostocaceae</taxon>
        <taxon>Amazonocrinis</taxon>
        <taxon>Amazonocrinis nigriterrae</taxon>
    </lineage>
</organism>
<keyword evidence="2" id="KW-1185">Reference proteome</keyword>
<sequence length="68" mass="7533">MADLKVFSNNGLLVGFNQFNDTDKVAEYNLIASHESKSNNSISITILADGFTVLVDNRTFRINLLEIA</sequence>
<evidence type="ECO:0000313" key="2">
    <source>
        <dbReference type="Proteomes" id="UP000632766"/>
    </source>
</evidence>
<dbReference type="RefSeq" id="WP_198127692.1">
    <property type="nucleotide sequence ID" value="NZ_JAECZC010000076.1"/>
</dbReference>
<comment type="caution">
    <text evidence="1">The sequence shown here is derived from an EMBL/GenBank/DDBJ whole genome shotgun (WGS) entry which is preliminary data.</text>
</comment>
<dbReference type="Proteomes" id="UP000632766">
    <property type="component" value="Unassembled WGS sequence"/>
</dbReference>
<gene>
    <name evidence="1" type="ORF">I8748_27705</name>
</gene>
<dbReference type="AlphaFoldDB" id="A0A8J7HYR6"/>
<name>A0A8J7HYR6_9NOST</name>
<protein>
    <submittedName>
        <fullName evidence="1">Uncharacterized protein</fullName>
    </submittedName>
</protein>
<evidence type="ECO:0000313" key="1">
    <source>
        <dbReference type="EMBL" id="MBH8565908.1"/>
    </source>
</evidence>
<proteinExistence type="predicted"/>
<reference evidence="1 2" key="1">
    <citation type="journal article" date="2021" name="Int. J. Syst. Evol. Microbiol.">
        <title>Amazonocrinis nigriterrae gen. nov., sp. nov., Atlanticothrix silvestris gen. nov., sp. nov. and Dendronalium phyllosphericum gen. nov., sp. nov., nostocacean cyanobacteria from Brazilian environments.</title>
        <authorList>
            <person name="Alvarenga D.O."/>
            <person name="Andreote A.P.D."/>
            <person name="Branco L.H.Z."/>
            <person name="Delbaje E."/>
            <person name="Cruz R.B."/>
            <person name="Varani A.M."/>
            <person name="Fiore M.F."/>
        </authorList>
    </citation>
    <scope>NUCLEOTIDE SEQUENCE [LARGE SCALE GENOMIC DNA]</scope>
    <source>
        <strain evidence="1 2">CENA67</strain>
    </source>
</reference>